<comment type="function">
    <text evidence="6">The pyruvate dehydrogenase complex catalyzes the overall conversion of pyruvate to acetyl-CoA and CO(2). It contains multiple copies of three enzymatic components: pyruvate dehydrogenase (E1), dihydrolipoamide acetyltransferase (E2) and lipoamide dehydrogenase (E3).</text>
</comment>
<dbReference type="Pfam" id="PF13432">
    <property type="entry name" value="TPR_16"/>
    <property type="match status" value="2"/>
</dbReference>
<feature type="compositionally biased region" description="Polar residues" evidence="9">
    <location>
        <begin position="185"/>
        <end position="194"/>
    </location>
</feature>
<dbReference type="SMART" id="SM00028">
    <property type="entry name" value="TPR"/>
    <property type="match status" value="8"/>
</dbReference>
<dbReference type="PANTHER" id="PTHR11516">
    <property type="entry name" value="PYRUVATE DEHYDROGENASE E1 COMPONENT, ALPHA SUBUNIT BACTERIAL AND ORGANELLAR"/>
    <property type="match status" value="1"/>
</dbReference>
<reference evidence="11 12" key="1">
    <citation type="journal article" date="2024" name="Nat. Commun.">
        <title>Phylogenomics reveals the evolutionary origins of lichenization in chlorophyte algae.</title>
        <authorList>
            <person name="Puginier C."/>
            <person name="Libourel C."/>
            <person name="Otte J."/>
            <person name="Skaloud P."/>
            <person name="Haon M."/>
            <person name="Grisel S."/>
            <person name="Petersen M."/>
            <person name="Berrin J.G."/>
            <person name="Delaux P.M."/>
            <person name="Dal Grande F."/>
            <person name="Keller J."/>
        </authorList>
    </citation>
    <scope>NUCLEOTIDE SEQUENCE [LARGE SCALE GENOMIC DNA]</scope>
    <source>
        <strain evidence="11 12">SAG 2043</strain>
    </source>
</reference>
<dbReference type="Gene3D" id="1.25.40.10">
    <property type="entry name" value="Tetratricopeptide repeat domain"/>
    <property type="match status" value="3"/>
</dbReference>
<evidence type="ECO:0000256" key="8">
    <source>
        <dbReference type="PROSITE-ProRule" id="PRU00339"/>
    </source>
</evidence>
<evidence type="ECO:0000256" key="4">
    <source>
        <dbReference type="ARBA" id="ARBA00023002"/>
    </source>
</evidence>
<feature type="region of interest" description="Disordered" evidence="9">
    <location>
        <begin position="349"/>
        <end position="448"/>
    </location>
</feature>
<keyword evidence="4" id="KW-0560">Oxidoreductase</keyword>
<dbReference type="SUPFAM" id="SSF52518">
    <property type="entry name" value="Thiamin diphosphate-binding fold (THDP-binding)"/>
    <property type="match status" value="1"/>
</dbReference>
<evidence type="ECO:0000256" key="3">
    <source>
        <dbReference type="ARBA" id="ARBA00012281"/>
    </source>
</evidence>
<evidence type="ECO:0000256" key="7">
    <source>
        <dbReference type="ARBA" id="ARBA00051231"/>
    </source>
</evidence>
<dbReference type="FunFam" id="3.40.50.970:FF:000013">
    <property type="entry name" value="Pyruvate dehydrogenase E1 component subunit alpha"/>
    <property type="match status" value="1"/>
</dbReference>
<feature type="compositionally biased region" description="Basic and acidic residues" evidence="9">
    <location>
        <begin position="1"/>
        <end position="10"/>
    </location>
</feature>
<dbReference type="GO" id="GO:0004739">
    <property type="term" value="F:pyruvate dehydrogenase (acetyl-transferring) activity"/>
    <property type="evidence" value="ECO:0007669"/>
    <property type="project" value="UniProtKB-EC"/>
</dbReference>
<keyword evidence="12" id="KW-1185">Reference proteome</keyword>
<evidence type="ECO:0000256" key="2">
    <source>
        <dbReference type="ARBA" id="ARBA00011130"/>
    </source>
</evidence>
<feature type="compositionally biased region" description="Acidic residues" evidence="9">
    <location>
        <begin position="405"/>
        <end position="415"/>
    </location>
</feature>
<dbReference type="EMBL" id="JALJOR010000015">
    <property type="protein sequence ID" value="KAK9805516.1"/>
    <property type="molecule type" value="Genomic_DNA"/>
</dbReference>
<feature type="compositionally biased region" description="Low complexity" evidence="9">
    <location>
        <begin position="658"/>
        <end position="670"/>
    </location>
</feature>
<feature type="repeat" description="TPR" evidence="8">
    <location>
        <begin position="467"/>
        <end position="500"/>
    </location>
</feature>
<feature type="compositionally biased region" description="Low complexity" evidence="9">
    <location>
        <begin position="368"/>
        <end position="380"/>
    </location>
</feature>
<keyword evidence="8" id="KW-0802">TPR repeat</keyword>
<dbReference type="Gene3D" id="3.40.50.970">
    <property type="match status" value="1"/>
</dbReference>
<name>A0AAW1PAR1_9CHLO</name>
<comment type="catalytic activity">
    <reaction evidence="7">
        <text>N(6)-[(R)-lipoyl]-L-lysyl-[protein] + pyruvate + H(+) = N(6)-[(R)-S(8)-acetyldihydrolipoyl]-L-lysyl-[protein] + CO2</text>
        <dbReference type="Rhea" id="RHEA:19189"/>
        <dbReference type="Rhea" id="RHEA-COMP:10474"/>
        <dbReference type="Rhea" id="RHEA-COMP:10478"/>
        <dbReference type="ChEBI" id="CHEBI:15361"/>
        <dbReference type="ChEBI" id="CHEBI:15378"/>
        <dbReference type="ChEBI" id="CHEBI:16526"/>
        <dbReference type="ChEBI" id="CHEBI:83099"/>
        <dbReference type="ChEBI" id="CHEBI:83111"/>
        <dbReference type="EC" id="1.2.4.1"/>
    </reaction>
</comment>
<feature type="region of interest" description="Disordered" evidence="9">
    <location>
        <begin position="649"/>
        <end position="691"/>
    </location>
</feature>
<feature type="region of interest" description="Disordered" evidence="9">
    <location>
        <begin position="1"/>
        <end position="35"/>
    </location>
</feature>
<feature type="domain" description="Dehydrogenase E1 component" evidence="10">
    <location>
        <begin position="1010"/>
        <end position="1305"/>
    </location>
</feature>
<feature type="compositionally biased region" description="Polar residues" evidence="9">
    <location>
        <begin position="422"/>
        <end position="431"/>
    </location>
</feature>
<evidence type="ECO:0000259" key="10">
    <source>
        <dbReference type="Pfam" id="PF00676"/>
    </source>
</evidence>
<feature type="compositionally biased region" description="Acidic residues" evidence="9">
    <location>
        <begin position="353"/>
        <end position="367"/>
    </location>
</feature>
<evidence type="ECO:0000313" key="11">
    <source>
        <dbReference type="EMBL" id="KAK9805516.1"/>
    </source>
</evidence>
<evidence type="ECO:0000256" key="5">
    <source>
        <dbReference type="ARBA" id="ARBA00023052"/>
    </source>
</evidence>
<organism evidence="11 12">
    <name type="scientific">[Myrmecia] bisecta</name>
    <dbReference type="NCBI Taxonomy" id="41462"/>
    <lineage>
        <taxon>Eukaryota</taxon>
        <taxon>Viridiplantae</taxon>
        <taxon>Chlorophyta</taxon>
        <taxon>core chlorophytes</taxon>
        <taxon>Trebouxiophyceae</taxon>
        <taxon>Trebouxiales</taxon>
        <taxon>Trebouxiaceae</taxon>
        <taxon>Myrmecia</taxon>
    </lineage>
</organism>
<sequence>MFPMHSHDENVGLSPSEREEFDNMTGDKLAGMTDPDELRRLEKYMREQQIFATADAARKRLHELGSAPGQGQGQTRTEQVDELRNVKENLHAFLSEVAAKDSKLAHASRRSSALADEVPVRGQAAGRPGAAANGSAAADASARILVSAAKPSSGAAPKVSEYYDKWDAKASAAEAEAERDAQKENTPIQRSSTSPRRDPAHAAPGPASRDSRASEASLEAEIRAEQEKLKGNDFFKAREFDKAVVAYTRAIALRGDCAAFYANRAAAFLALKRFEDAEMDCNKAIVLQPGYDKALLRRANARVELDNPREALEDLETAQRLKPELASTKDVKQLQERIEALLAKANARRIPIEETDGESDEETDEDVPPAVASSNPSPANHVAAQKPGSAQHSVPSTLGKILVEDSSDDSDDSDADTYPSAGANSAVSSGKRNVPAAAAGGKEGTHNAGHAEDAALQELPEPPSKQAERLKEEGNALFRARQHQQAIATFTRAIALDPINAALYANRATAKFQLKDFAGVELDATVAVQLDPSYAGAYRRRSQGRRERGYLEGAYADLQRARDVAEPKYHSHLQQELDALQEAMCRKAERAQQEAEQAQRDSVFQYKGGVVVEELDDSEERAAQGFANAAAEVEAEATRLVNKAHAQAAEVDSAARKPVPASVSAESSAELVDAPQAATADHKSAPSGMSAETSAEMVDYAAIQAAIAAVEAKAANPNPSVNVKKAPRKSKQAKTAPASAPAVARAAATAAGKAGGAPGQPAAQIKTVLDALGPAGADTAEKIEQLLNIFRQEASVAALTAEIEAVQEEIPPADRERLAGNVLFKANRISEALAHYGRACELDPDSALAWANRASAVERLGQYAAALEFASKAVQLDPSYVKARRRQAIALQRLGELQGARMAYIQLLNMYVRSIPPAQYQATFKSQLSPGILAKMLQGLQVAAQEGERTSFLAVCQNALPSCRSFAAQAASGDDEPFTLNVNPYKAHRIDPPGTEVQTSKAELFDMFKKMYIFRRAELASDMLYKQKLARGFLHLADGQEAVPVGIEAAITHEDSMIQSYRDHLTYLGRGGTLKGLFAELMGRKDGASKGLGGSMHLYLKPHNFYGGIGIVGDQGPLGTGLAMKHKYRKEKNVCFTFYGDGAANQGQLYESFNIAALWDLPVVYVCENNHFGMGTSDTRASKSPEYYKRGDYIPGLWVDGMDVLAVKHAAAFAKEHAINHGPIILEMDTYRYHGHSISDPGSTYRTRDEVQGIRRARDPIEHVRTLLLEKNFTDAGELKRLEKDLKKQVEAALAEAKESPEPPMEYLQKWVYVDGLNAKMRPIDRSKPWIVLPRNNQPGA</sequence>
<gene>
    <name evidence="11" type="ORF">WJX72_002763</name>
</gene>
<feature type="region of interest" description="Disordered" evidence="9">
    <location>
        <begin position="716"/>
        <end position="740"/>
    </location>
</feature>
<protein>
    <recommendedName>
        <fullName evidence="3">pyruvate dehydrogenase (acetyl-transferring)</fullName>
        <ecNumber evidence="3">1.2.4.1</ecNumber>
    </recommendedName>
</protein>
<feature type="region of interest" description="Disordered" evidence="9">
    <location>
        <begin position="173"/>
        <end position="219"/>
    </location>
</feature>
<comment type="caution">
    <text evidence="11">The sequence shown here is derived from an EMBL/GenBank/DDBJ whole genome shotgun (WGS) entry which is preliminary data.</text>
</comment>
<dbReference type="InterPro" id="IPR050642">
    <property type="entry name" value="PDH_E1_Alpha_Subunit"/>
</dbReference>
<feature type="repeat" description="TPR" evidence="8">
    <location>
        <begin position="813"/>
        <end position="846"/>
    </location>
</feature>
<dbReference type="Pfam" id="PF00676">
    <property type="entry name" value="E1_dh"/>
    <property type="match status" value="1"/>
</dbReference>
<evidence type="ECO:0000313" key="12">
    <source>
        <dbReference type="Proteomes" id="UP001489004"/>
    </source>
</evidence>
<dbReference type="EC" id="1.2.4.1" evidence="3"/>
<dbReference type="InterPro" id="IPR019734">
    <property type="entry name" value="TPR_rpt"/>
</dbReference>
<proteinExistence type="predicted"/>
<feature type="region of interest" description="Disordered" evidence="9">
    <location>
        <begin position="110"/>
        <end position="133"/>
    </location>
</feature>
<dbReference type="SUPFAM" id="SSF48452">
    <property type="entry name" value="TPR-like"/>
    <property type="match status" value="3"/>
</dbReference>
<dbReference type="InterPro" id="IPR011990">
    <property type="entry name" value="TPR-like_helical_dom_sf"/>
</dbReference>
<evidence type="ECO:0000256" key="1">
    <source>
        <dbReference type="ARBA" id="ARBA00001964"/>
    </source>
</evidence>
<dbReference type="CDD" id="cd02000">
    <property type="entry name" value="TPP_E1_PDC_ADC_BCADC"/>
    <property type="match status" value="1"/>
</dbReference>
<comment type="subunit">
    <text evidence="2">Tetramer of 2 alpha and 2 beta subunits.</text>
</comment>
<evidence type="ECO:0000256" key="9">
    <source>
        <dbReference type="SAM" id="MobiDB-lite"/>
    </source>
</evidence>
<evidence type="ECO:0000256" key="6">
    <source>
        <dbReference type="ARBA" id="ARBA00025211"/>
    </source>
</evidence>
<comment type="cofactor">
    <cofactor evidence="1">
        <name>thiamine diphosphate</name>
        <dbReference type="ChEBI" id="CHEBI:58937"/>
    </cofactor>
</comment>
<dbReference type="PROSITE" id="PS50005">
    <property type="entry name" value="TPR"/>
    <property type="match status" value="3"/>
</dbReference>
<dbReference type="InterPro" id="IPR029061">
    <property type="entry name" value="THDP-binding"/>
</dbReference>
<dbReference type="InterPro" id="IPR001017">
    <property type="entry name" value="DH_E1"/>
</dbReference>
<accession>A0AAW1PAR1</accession>
<dbReference type="Proteomes" id="UP001489004">
    <property type="component" value="Unassembled WGS sequence"/>
</dbReference>
<keyword evidence="5" id="KW-0786">Thiamine pyrophosphate</keyword>
<dbReference type="GO" id="GO:0006086">
    <property type="term" value="P:pyruvate decarboxylation to acetyl-CoA"/>
    <property type="evidence" value="ECO:0007669"/>
    <property type="project" value="TreeGrafter"/>
</dbReference>
<feature type="repeat" description="TPR" evidence="8">
    <location>
        <begin position="847"/>
        <end position="880"/>
    </location>
</feature>
<dbReference type="PANTHER" id="PTHR11516:SF60">
    <property type="entry name" value="PYRUVATE DEHYDROGENASE E1 COMPONENT SUBUNIT ALPHA"/>
    <property type="match status" value="1"/>
</dbReference>
<dbReference type="Pfam" id="PF13414">
    <property type="entry name" value="TPR_11"/>
    <property type="match status" value="1"/>
</dbReference>